<proteinExistence type="inferred from homology"/>
<evidence type="ECO:0000256" key="5">
    <source>
        <dbReference type="ARBA" id="ARBA00023136"/>
    </source>
</evidence>
<dbReference type="CDD" id="cd11484">
    <property type="entry name" value="SLC-NCS1sbd_CobB-like"/>
    <property type="match status" value="1"/>
</dbReference>
<feature type="transmembrane region" description="Helical" evidence="6">
    <location>
        <begin position="190"/>
        <end position="211"/>
    </location>
</feature>
<evidence type="ECO:0000256" key="4">
    <source>
        <dbReference type="ARBA" id="ARBA00022989"/>
    </source>
</evidence>
<protein>
    <submittedName>
        <fullName evidence="7">Cytosine permease</fullName>
    </submittedName>
</protein>
<comment type="caution">
    <text evidence="7">The sequence shown here is derived from an EMBL/GenBank/DDBJ whole genome shotgun (WGS) entry which is preliminary data.</text>
</comment>
<name>A0A511QFV7_9VIBR</name>
<keyword evidence="8" id="KW-1185">Reference proteome</keyword>
<dbReference type="GO" id="GO:0015209">
    <property type="term" value="F:cytosine transmembrane transporter activity"/>
    <property type="evidence" value="ECO:0007669"/>
    <property type="project" value="InterPro"/>
</dbReference>
<sequence length="415" mass="45182">MAKDNNYSFESVPHSEKKGVFTLTMIMLGLTFFSASIWAGNALFSSMTNVNFFLSVLIGNILLGFYAACLSYIGSYTGLSTYMLARHSFGSKGFWLPSVIIGLIQIGWFGIGIAIFAVLIHKATDIDLNTLLFISGLVMTSTVYFGLYSIMLLAAIAVPSIAILGCYSVVDTVEHFGNSLTLNAELSNKNIDLSVAIAMVIGSFIGAGTVTSDFARYSKTPRSAVTITFLAFFIGNSLMFFFGAFGDVNGGLNNISEKVVSQGIFIPATTILILSIWTTNNHALYSSGLAFSTITGIKSKPISVINGLVGTLLSLWLYENFLDWITIVSYILPSIGGIIISDFLIKRKKYYNLHKKQYQPINWPSIIALFIGVISGLILPGIVPINTLIISIVSYLICDYISNKELYLSKSPKLT</sequence>
<reference evidence="7 8" key="1">
    <citation type="submission" date="2019-07" db="EMBL/GenBank/DDBJ databases">
        <title>Whole genome shotgun sequence of Vibrio sagamiensis NBRC 104589.</title>
        <authorList>
            <person name="Hosoyama A."/>
            <person name="Uohara A."/>
            <person name="Ohji S."/>
            <person name="Ichikawa N."/>
        </authorList>
    </citation>
    <scope>NUCLEOTIDE SEQUENCE [LARGE SCALE GENOMIC DNA]</scope>
    <source>
        <strain evidence="7 8">NBRC 104589</strain>
    </source>
</reference>
<dbReference type="InterPro" id="IPR030191">
    <property type="entry name" value="CodB"/>
</dbReference>
<feature type="transmembrane region" description="Helical" evidence="6">
    <location>
        <begin position="52"/>
        <end position="73"/>
    </location>
</feature>
<keyword evidence="4 6" id="KW-1133">Transmembrane helix</keyword>
<feature type="transmembrane region" description="Helical" evidence="6">
    <location>
        <begin position="152"/>
        <end position="170"/>
    </location>
</feature>
<dbReference type="Proteomes" id="UP000321922">
    <property type="component" value="Unassembled WGS sequence"/>
</dbReference>
<dbReference type="EMBL" id="BJXJ01000021">
    <property type="protein sequence ID" value="GEM76190.1"/>
    <property type="molecule type" value="Genomic_DNA"/>
</dbReference>
<feature type="transmembrane region" description="Helical" evidence="6">
    <location>
        <begin position="20"/>
        <end position="40"/>
    </location>
</feature>
<gene>
    <name evidence="7" type="primary">codB</name>
    <name evidence="7" type="ORF">VSA01S_23020</name>
</gene>
<organism evidence="7 8">
    <name type="scientific">Vibrio sagamiensis NBRC 104589</name>
    <dbReference type="NCBI Taxonomy" id="1219064"/>
    <lineage>
        <taxon>Bacteria</taxon>
        <taxon>Pseudomonadati</taxon>
        <taxon>Pseudomonadota</taxon>
        <taxon>Gammaproteobacteria</taxon>
        <taxon>Vibrionales</taxon>
        <taxon>Vibrionaceae</taxon>
        <taxon>Vibrio</taxon>
    </lineage>
</organism>
<feature type="transmembrane region" description="Helical" evidence="6">
    <location>
        <begin position="94"/>
        <end position="120"/>
    </location>
</feature>
<evidence type="ECO:0000256" key="1">
    <source>
        <dbReference type="ARBA" id="ARBA00004141"/>
    </source>
</evidence>
<dbReference type="OrthoDB" id="5487344at2"/>
<accession>A0A511QFV7</accession>
<comment type="subcellular location">
    <subcellularLocation>
        <location evidence="1">Membrane</location>
        <topology evidence="1">Multi-pass membrane protein</topology>
    </subcellularLocation>
</comment>
<dbReference type="RefSeq" id="WP_039980519.1">
    <property type="nucleotide sequence ID" value="NZ_BAOJ01000034.1"/>
</dbReference>
<feature type="transmembrane region" description="Helical" evidence="6">
    <location>
        <begin position="126"/>
        <end position="145"/>
    </location>
</feature>
<keyword evidence="3 6" id="KW-0812">Transmembrane</keyword>
<dbReference type="AlphaFoldDB" id="A0A511QFV7"/>
<dbReference type="PANTHER" id="PTHR30569">
    <property type="entry name" value="CYTOSINE TRANSPORTER CODB"/>
    <property type="match status" value="1"/>
</dbReference>
<dbReference type="InterPro" id="IPR001248">
    <property type="entry name" value="Pur-cyt_permease"/>
</dbReference>
<feature type="transmembrane region" description="Helical" evidence="6">
    <location>
        <begin position="324"/>
        <end position="345"/>
    </location>
</feature>
<comment type="similarity">
    <text evidence="2">Belongs to the purine-cytosine permease (2.A.39) family.</text>
</comment>
<feature type="transmembrane region" description="Helical" evidence="6">
    <location>
        <begin position="264"/>
        <end position="280"/>
    </location>
</feature>
<evidence type="ECO:0000256" key="6">
    <source>
        <dbReference type="SAM" id="Phobius"/>
    </source>
</evidence>
<evidence type="ECO:0000313" key="8">
    <source>
        <dbReference type="Proteomes" id="UP000321922"/>
    </source>
</evidence>
<dbReference type="NCBIfam" id="NF008241">
    <property type="entry name" value="PRK11017.1"/>
    <property type="match status" value="1"/>
</dbReference>
<evidence type="ECO:0000256" key="3">
    <source>
        <dbReference type="ARBA" id="ARBA00022692"/>
    </source>
</evidence>
<keyword evidence="5 6" id="KW-0472">Membrane</keyword>
<evidence type="ECO:0000256" key="2">
    <source>
        <dbReference type="ARBA" id="ARBA00008974"/>
    </source>
</evidence>
<feature type="transmembrane region" description="Helical" evidence="6">
    <location>
        <begin position="366"/>
        <end position="397"/>
    </location>
</feature>
<dbReference type="Pfam" id="PF02133">
    <property type="entry name" value="Transp_cyt_pur"/>
    <property type="match status" value="1"/>
</dbReference>
<evidence type="ECO:0000313" key="7">
    <source>
        <dbReference type="EMBL" id="GEM76190.1"/>
    </source>
</evidence>
<dbReference type="Gene3D" id="1.10.4160.10">
    <property type="entry name" value="Hydantoin permease"/>
    <property type="match status" value="1"/>
</dbReference>
<dbReference type="PANTHER" id="PTHR30569:SF0">
    <property type="entry name" value="CYTOSINE PERMEASE"/>
    <property type="match status" value="1"/>
</dbReference>
<dbReference type="GO" id="GO:0005886">
    <property type="term" value="C:plasma membrane"/>
    <property type="evidence" value="ECO:0007669"/>
    <property type="project" value="TreeGrafter"/>
</dbReference>
<feature type="transmembrane region" description="Helical" evidence="6">
    <location>
        <begin position="223"/>
        <end position="244"/>
    </location>
</feature>